<evidence type="ECO:0000256" key="1">
    <source>
        <dbReference type="ARBA" id="ARBA00005239"/>
    </source>
</evidence>
<dbReference type="OrthoDB" id="6424487at2759"/>
<dbReference type="InterPro" id="IPR024836">
    <property type="entry name" value="JAKMIP"/>
</dbReference>
<dbReference type="InterPro" id="IPR031994">
    <property type="entry name" value="JAKMIP_C"/>
</dbReference>
<reference evidence="7 8" key="1">
    <citation type="journal article" date="2018" name="Mol. Genet. Genomics">
        <title>The red deer Cervus elaphus genome CerEla1.0: sequencing, annotating, genes, and chromosomes.</title>
        <authorList>
            <person name="Bana N.A."/>
            <person name="Nyiri A."/>
            <person name="Nagy J."/>
            <person name="Frank K."/>
            <person name="Nagy T."/>
            <person name="Steger V."/>
            <person name="Schiller M."/>
            <person name="Lakatos P."/>
            <person name="Sugar L."/>
            <person name="Horn P."/>
            <person name="Barta E."/>
            <person name="Orosz L."/>
        </authorList>
    </citation>
    <scope>NUCLEOTIDE SEQUENCE [LARGE SCALE GENOMIC DNA]</scope>
    <source>
        <strain evidence="7">Hungarian</strain>
    </source>
</reference>
<feature type="coiled-coil region" evidence="3">
    <location>
        <begin position="48"/>
        <end position="96"/>
    </location>
</feature>
<feature type="transmembrane region" description="Helical" evidence="5">
    <location>
        <begin position="23"/>
        <end position="45"/>
    </location>
</feature>
<dbReference type="GO" id="GO:0008017">
    <property type="term" value="F:microtubule binding"/>
    <property type="evidence" value="ECO:0007669"/>
    <property type="project" value="InterPro"/>
</dbReference>
<accession>A0A212CPK7</accession>
<organism evidence="7 8">
    <name type="scientific">Cervus elaphus hippelaphus</name>
    <name type="common">European red deer</name>
    <dbReference type="NCBI Taxonomy" id="46360"/>
    <lineage>
        <taxon>Eukaryota</taxon>
        <taxon>Metazoa</taxon>
        <taxon>Chordata</taxon>
        <taxon>Craniata</taxon>
        <taxon>Vertebrata</taxon>
        <taxon>Euteleostomi</taxon>
        <taxon>Mammalia</taxon>
        <taxon>Eutheria</taxon>
        <taxon>Laurasiatheria</taxon>
        <taxon>Artiodactyla</taxon>
        <taxon>Ruminantia</taxon>
        <taxon>Pecora</taxon>
        <taxon>Cervidae</taxon>
        <taxon>Cervinae</taxon>
        <taxon>Cervus</taxon>
    </lineage>
</organism>
<feature type="region of interest" description="Disordered" evidence="4">
    <location>
        <begin position="188"/>
        <end position="210"/>
    </location>
</feature>
<keyword evidence="2 3" id="KW-0175">Coiled coil</keyword>
<evidence type="ECO:0000256" key="2">
    <source>
        <dbReference type="ARBA" id="ARBA00023054"/>
    </source>
</evidence>
<name>A0A212CPK7_CEREH</name>
<dbReference type="Pfam" id="PF16034">
    <property type="entry name" value="JAKMIP_CC3"/>
    <property type="match status" value="1"/>
</dbReference>
<comment type="caution">
    <text evidence="7">The sequence shown here is derived from an EMBL/GenBank/DDBJ whole genome shotgun (WGS) entry which is preliminary data.</text>
</comment>
<keyword evidence="5" id="KW-1133">Transmembrane helix</keyword>
<dbReference type="PANTHER" id="PTHR18935">
    <property type="entry name" value="GOLGIN SUBFAMILY A MEMBER 4-LIKE ISOFORM X1"/>
    <property type="match status" value="1"/>
</dbReference>
<sequence length="504" mass="57711">MSSPSSFKQSASPDLCPPRNTRLVLLALPPLFGGCWFSVVLLNILKRVREAESQYKPLLDKNKRLTRKNEDLSHSLRRMENKLKFVTQENIEMRQRAGIIRRPSSLNDLDQSQDEREVDFLKLQIVEQQHLIDELSKTLETAGYVKSVLERDKLLRYRKQRKKMAKLPKKPVVVETFFGYDEEASLESDGSSISYQTDRTDQTPCTPDDDLEEGMAKEETELRFRQLTMEYQALQRAYALLQEQVGGTLDAEREVKTREQLQADVQRSQARIEDLEKALAEQGQDMKWIEEKQALFRRNQELVEKIKQMETEEARLKHDVQDAKDQNELLEFRILELEWLQQIEETESALQRKMVDLESEKVGARLGPQPRATTSDTRGPDAGPLVFQELFSKQKGYLDEELDYRKQCLDQAHKVSTARPVERPAVRVWAETGKVFRGQHVSQGPRGLRPAWEGPAPGMTGLRSLSEFLLLESPCPASSEGALLPLWPALAPGAQANEQRSVGI</sequence>
<keyword evidence="5" id="KW-0812">Transmembrane</keyword>
<feature type="compositionally biased region" description="Polar residues" evidence="4">
    <location>
        <begin position="188"/>
        <end position="205"/>
    </location>
</feature>
<evidence type="ECO:0000256" key="3">
    <source>
        <dbReference type="SAM" id="Coils"/>
    </source>
</evidence>
<dbReference type="EMBL" id="MKHE01000015">
    <property type="protein sequence ID" value="OWK07805.1"/>
    <property type="molecule type" value="Genomic_DNA"/>
</dbReference>
<evidence type="ECO:0000313" key="7">
    <source>
        <dbReference type="EMBL" id="OWK07805.1"/>
    </source>
</evidence>
<dbReference type="AlphaFoldDB" id="A0A212CPK7"/>
<dbReference type="Proteomes" id="UP000242450">
    <property type="component" value="Chromosome 15"/>
</dbReference>
<proteinExistence type="inferred from homology"/>
<keyword evidence="8" id="KW-1185">Reference proteome</keyword>
<feature type="coiled-coil region" evidence="3">
    <location>
        <begin position="217"/>
        <end position="360"/>
    </location>
</feature>
<evidence type="ECO:0000313" key="8">
    <source>
        <dbReference type="Proteomes" id="UP000242450"/>
    </source>
</evidence>
<evidence type="ECO:0000256" key="4">
    <source>
        <dbReference type="SAM" id="MobiDB-lite"/>
    </source>
</evidence>
<dbReference type="GO" id="GO:0019900">
    <property type="term" value="F:kinase binding"/>
    <property type="evidence" value="ECO:0007669"/>
    <property type="project" value="InterPro"/>
</dbReference>
<protein>
    <recommendedName>
        <fullName evidence="6">Janus kinase and microtubule-interacting protein C-terminal domain-containing protein</fullName>
    </recommendedName>
</protein>
<keyword evidence="5" id="KW-0472">Membrane</keyword>
<feature type="domain" description="Janus kinase and microtubule-interacting protein C-terminal" evidence="6">
    <location>
        <begin position="150"/>
        <end position="338"/>
    </location>
</feature>
<dbReference type="PANTHER" id="PTHR18935:SF9">
    <property type="entry name" value="JANUS KINASE AND MICROTUBULE-INTERACTING PROTEIN 3"/>
    <property type="match status" value="1"/>
</dbReference>
<evidence type="ECO:0000256" key="5">
    <source>
        <dbReference type="SAM" id="Phobius"/>
    </source>
</evidence>
<gene>
    <name evidence="7" type="ORF">Celaphus_00008810</name>
</gene>
<evidence type="ECO:0000259" key="6">
    <source>
        <dbReference type="Pfam" id="PF16034"/>
    </source>
</evidence>
<comment type="similarity">
    <text evidence="1">Belongs to the JAKMIP family.</text>
</comment>